<accession>A0A1X7M5K2</accession>
<evidence type="ECO:0000313" key="2">
    <source>
        <dbReference type="Proteomes" id="UP000193228"/>
    </source>
</evidence>
<gene>
    <name evidence="1" type="ORF">SAMN06265784_117134</name>
</gene>
<keyword evidence="2" id="KW-1185">Reference proteome</keyword>
<dbReference type="EMBL" id="FXAT01000017">
    <property type="protein sequence ID" value="SMG60772.1"/>
    <property type="molecule type" value="Genomic_DNA"/>
</dbReference>
<protein>
    <submittedName>
        <fullName evidence="1">Uncharacterized protein</fullName>
    </submittedName>
</protein>
<dbReference type="STRING" id="1515439.SAMN06265784_117134"/>
<dbReference type="Proteomes" id="UP000193228">
    <property type="component" value="Unassembled WGS sequence"/>
</dbReference>
<evidence type="ECO:0000313" key="1">
    <source>
        <dbReference type="EMBL" id="SMG60772.1"/>
    </source>
</evidence>
<reference evidence="2" key="1">
    <citation type="submission" date="2017-04" db="EMBL/GenBank/DDBJ databases">
        <authorList>
            <person name="Varghese N."/>
            <person name="Submissions S."/>
        </authorList>
    </citation>
    <scope>NUCLEOTIDE SEQUENCE [LARGE SCALE GENOMIC DNA]</scope>
    <source>
        <strain evidence="2">LMG 29540</strain>
    </source>
</reference>
<sequence length="63" mass="6777">MPPSAAQTQFANISTMATTAVKMPMHPPNVTTPCMNGDICDPVACSGVTYLTENESKKKDFQK</sequence>
<name>A0A1X7M5K2_9BURK</name>
<organism evidence="1 2">
    <name type="scientific">Paraburkholderia susongensis</name>
    <dbReference type="NCBI Taxonomy" id="1515439"/>
    <lineage>
        <taxon>Bacteria</taxon>
        <taxon>Pseudomonadati</taxon>
        <taxon>Pseudomonadota</taxon>
        <taxon>Betaproteobacteria</taxon>
        <taxon>Burkholderiales</taxon>
        <taxon>Burkholderiaceae</taxon>
        <taxon>Paraburkholderia</taxon>
    </lineage>
</organism>
<dbReference type="AlphaFoldDB" id="A0A1X7M5K2"/>
<proteinExistence type="predicted"/>